<feature type="domain" description="Glycosyltransferase 2-like" evidence="8">
    <location>
        <begin position="11"/>
        <end position="167"/>
    </location>
</feature>
<dbReference type="Pfam" id="PF00535">
    <property type="entry name" value="Glycos_transf_2"/>
    <property type="match status" value="1"/>
</dbReference>
<evidence type="ECO:0000256" key="7">
    <source>
        <dbReference type="ARBA" id="ARBA00023136"/>
    </source>
</evidence>
<protein>
    <submittedName>
        <fullName evidence="9">Glycosyltransferase involved in cell wall bisynthesis</fullName>
    </submittedName>
</protein>
<organism evidence="9 10">
    <name type="scientific">Halanaerobium salsuginis</name>
    <dbReference type="NCBI Taxonomy" id="29563"/>
    <lineage>
        <taxon>Bacteria</taxon>
        <taxon>Bacillati</taxon>
        <taxon>Bacillota</taxon>
        <taxon>Clostridia</taxon>
        <taxon>Halanaerobiales</taxon>
        <taxon>Halanaerobiaceae</taxon>
        <taxon>Halanaerobium</taxon>
    </lineage>
</organism>
<dbReference type="CDD" id="cd04187">
    <property type="entry name" value="DPM1_like_bac"/>
    <property type="match status" value="1"/>
</dbReference>
<dbReference type="PANTHER" id="PTHR48090">
    <property type="entry name" value="UNDECAPRENYL-PHOSPHATE 4-DEOXY-4-FORMAMIDO-L-ARABINOSE TRANSFERASE-RELATED"/>
    <property type="match status" value="1"/>
</dbReference>
<evidence type="ECO:0000256" key="1">
    <source>
        <dbReference type="ARBA" id="ARBA00022475"/>
    </source>
</evidence>
<dbReference type="RefSeq" id="WP_245750811.1">
    <property type="nucleotide sequence ID" value="NZ_FOTI01000008.1"/>
</dbReference>
<dbReference type="InterPro" id="IPR050256">
    <property type="entry name" value="Glycosyltransferase_2"/>
</dbReference>
<keyword evidence="4" id="KW-0812">Transmembrane</keyword>
<keyword evidence="1" id="KW-1003">Cell membrane</keyword>
<keyword evidence="5" id="KW-0448">Lipopolysaccharide biosynthesis</keyword>
<evidence type="ECO:0000256" key="3">
    <source>
        <dbReference type="ARBA" id="ARBA00022679"/>
    </source>
</evidence>
<dbReference type="GO" id="GO:0005886">
    <property type="term" value="C:plasma membrane"/>
    <property type="evidence" value="ECO:0007669"/>
    <property type="project" value="TreeGrafter"/>
</dbReference>
<evidence type="ECO:0000256" key="2">
    <source>
        <dbReference type="ARBA" id="ARBA00022676"/>
    </source>
</evidence>
<dbReference type="SUPFAM" id="SSF53448">
    <property type="entry name" value="Nucleotide-diphospho-sugar transferases"/>
    <property type="match status" value="1"/>
</dbReference>
<dbReference type="PANTHER" id="PTHR48090:SF3">
    <property type="entry name" value="UNDECAPRENYL-PHOSPHATE 4-DEOXY-4-FORMAMIDO-L-ARABINOSE TRANSFERASE"/>
    <property type="match status" value="1"/>
</dbReference>
<dbReference type="InterPro" id="IPR001173">
    <property type="entry name" value="Glyco_trans_2-like"/>
</dbReference>
<evidence type="ECO:0000256" key="4">
    <source>
        <dbReference type="ARBA" id="ARBA00022692"/>
    </source>
</evidence>
<sequence>MNMNKYKYDISFVVPVYNELQNLKPLTARIITVVAELDYNCQLVYVDDGSQDGSSEQIDQLAKKHPNLKALHFTENNGQTAAFLAGFRSSEAKYIATLDADLQIDPADVKKLIPYLKDYDMVIGIRSKRNDSWVKKISSLIANRARNLITAEEITDTGCPLKIFRSEVQANFYPFQGMHRFYPTLAKMTGYQVKEVEVNHHQRQHGSSKYGINNRLWCGILDTIAVRWMKNRIINYQLEEE</sequence>
<evidence type="ECO:0000313" key="10">
    <source>
        <dbReference type="Proteomes" id="UP000199006"/>
    </source>
</evidence>
<proteinExistence type="predicted"/>
<keyword evidence="6" id="KW-1133">Transmembrane helix</keyword>
<keyword evidence="10" id="KW-1185">Reference proteome</keyword>
<accession>A0A1I4GYE7</accession>
<evidence type="ECO:0000256" key="5">
    <source>
        <dbReference type="ARBA" id="ARBA00022985"/>
    </source>
</evidence>
<dbReference type="Gene3D" id="3.90.550.10">
    <property type="entry name" value="Spore Coat Polysaccharide Biosynthesis Protein SpsA, Chain A"/>
    <property type="match status" value="1"/>
</dbReference>
<keyword evidence="7" id="KW-0472">Membrane</keyword>
<dbReference type="STRING" id="29563.SAMN02983006_00901"/>
<dbReference type="InterPro" id="IPR029044">
    <property type="entry name" value="Nucleotide-diphossugar_trans"/>
</dbReference>
<dbReference type="GO" id="GO:0099621">
    <property type="term" value="F:undecaprenyl-phosphate 4-deoxy-4-formamido-L-arabinose transferase activity"/>
    <property type="evidence" value="ECO:0007669"/>
    <property type="project" value="TreeGrafter"/>
</dbReference>
<name>A0A1I4GYE7_9FIRM</name>
<evidence type="ECO:0000313" key="9">
    <source>
        <dbReference type="EMBL" id="SFL34156.1"/>
    </source>
</evidence>
<dbReference type="AlphaFoldDB" id="A0A1I4GYE7"/>
<dbReference type="GO" id="GO:0009103">
    <property type="term" value="P:lipopolysaccharide biosynthetic process"/>
    <property type="evidence" value="ECO:0007669"/>
    <property type="project" value="UniProtKB-KW"/>
</dbReference>
<dbReference type="Proteomes" id="UP000199006">
    <property type="component" value="Unassembled WGS sequence"/>
</dbReference>
<keyword evidence="2" id="KW-0328">Glycosyltransferase</keyword>
<keyword evidence="3 9" id="KW-0808">Transferase</keyword>
<dbReference type="EMBL" id="FOTI01000008">
    <property type="protein sequence ID" value="SFL34156.1"/>
    <property type="molecule type" value="Genomic_DNA"/>
</dbReference>
<reference evidence="9 10" key="1">
    <citation type="submission" date="2016-10" db="EMBL/GenBank/DDBJ databases">
        <authorList>
            <person name="de Groot N.N."/>
        </authorList>
    </citation>
    <scope>NUCLEOTIDE SEQUENCE [LARGE SCALE GENOMIC DNA]</scope>
    <source>
        <strain evidence="9 10">ATCC 51327</strain>
    </source>
</reference>
<evidence type="ECO:0000259" key="8">
    <source>
        <dbReference type="Pfam" id="PF00535"/>
    </source>
</evidence>
<gene>
    <name evidence="9" type="ORF">SAMN02983006_00901</name>
</gene>
<evidence type="ECO:0000256" key="6">
    <source>
        <dbReference type="ARBA" id="ARBA00022989"/>
    </source>
</evidence>